<dbReference type="SUPFAM" id="SSF47336">
    <property type="entry name" value="ACP-like"/>
    <property type="match status" value="1"/>
</dbReference>
<evidence type="ECO:0000313" key="3">
    <source>
        <dbReference type="Proteomes" id="UP000611215"/>
    </source>
</evidence>
<gene>
    <name evidence="2" type="ORF">ITJ86_06570</name>
</gene>
<protein>
    <submittedName>
        <fullName evidence="2">Acyl carrier protein</fullName>
    </submittedName>
</protein>
<keyword evidence="3" id="KW-1185">Reference proteome</keyword>
<organism evidence="2 3">
    <name type="scientific">Winogradskyella marina</name>
    <dbReference type="NCBI Taxonomy" id="2785530"/>
    <lineage>
        <taxon>Bacteria</taxon>
        <taxon>Pseudomonadati</taxon>
        <taxon>Bacteroidota</taxon>
        <taxon>Flavobacteriia</taxon>
        <taxon>Flavobacteriales</taxon>
        <taxon>Flavobacteriaceae</taxon>
        <taxon>Winogradskyella</taxon>
    </lineage>
</organism>
<dbReference type="RefSeq" id="WP_195870830.1">
    <property type="nucleotide sequence ID" value="NZ_JADOET010000004.1"/>
</dbReference>
<sequence>MQRNNIVEKVKEILISVLEHEGFELTDDLVAADVSGWDSLTHMIIISSIEEEFKIKFKLKDLNKMRNIGALIDIISSKIS</sequence>
<name>A0ABS0EGI0_9FLAO</name>
<comment type="caution">
    <text evidence="2">The sequence shown here is derived from an EMBL/GenBank/DDBJ whole genome shotgun (WGS) entry which is preliminary data.</text>
</comment>
<evidence type="ECO:0000259" key="1">
    <source>
        <dbReference type="PROSITE" id="PS50075"/>
    </source>
</evidence>
<dbReference type="InterPro" id="IPR009081">
    <property type="entry name" value="PP-bd_ACP"/>
</dbReference>
<dbReference type="EMBL" id="JADOET010000004">
    <property type="protein sequence ID" value="MBF8149554.1"/>
    <property type="molecule type" value="Genomic_DNA"/>
</dbReference>
<feature type="domain" description="Carrier" evidence="1">
    <location>
        <begin position="1"/>
        <end position="79"/>
    </location>
</feature>
<dbReference type="PROSITE" id="PS50075">
    <property type="entry name" value="CARRIER"/>
    <property type="match status" value="1"/>
</dbReference>
<evidence type="ECO:0000313" key="2">
    <source>
        <dbReference type="EMBL" id="MBF8149554.1"/>
    </source>
</evidence>
<dbReference type="Gene3D" id="1.10.1200.10">
    <property type="entry name" value="ACP-like"/>
    <property type="match status" value="1"/>
</dbReference>
<reference evidence="2 3" key="1">
    <citation type="submission" date="2020-11" db="EMBL/GenBank/DDBJ databases">
        <title>Winogradskyella marina sp. nov., isolated from marine sediment.</title>
        <authorList>
            <person name="Bo J."/>
            <person name="Wang S."/>
            <person name="Song X."/>
            <person name="Du Z."/>
        </authorList>
    </citation>
    <scope>NUCLEOTIDE SEQUENCE [LARGE SCALE GENOMIC DNA]</scope>
    <source>
        <strain evidence="2 3">F6397</strain>
    </source>
</reference>
<dbReference type="InterPro" id="IPR036736">
    <property type="entry name" value="ACP-like_sf"/>
</dbReference>
<proteinExistence type="predicted"/>
<dbReference type="Proteomes" id="UP000611215">
    <property type="component" value="Unassembled WGS sequence"/>
</dbReference>
<accession>A0ABS0EGI0</accession>
<dbReference type="Pfam" id="PF00550">
    <property type="entry name" value="PP-binding"/>
    <property type="match status" value="1"/>
</dbReference>